<dbReference type="AlphaFoldDB" id="A0AA37RE47"/>
<evidence type="ECO:0000313" key="3">
    <source>
        <dbReference type="Proteomes" id="UP001161257"/>
    </source>
</evidence>
<accession>A0AA37RE47</accession>
<dbReference type="InterPro" id="IPR055705">
    <property type="entry name" value="DUF7281"/>
</dbReference>
<reference evidence="2" key="1">
    <citation type="submission" date="2023-01" db="EMBL/GenBank/DDBJ databases">
        <title>Whole-genome sequence of Pseudomonas putida NBRC 14671.</title>
        <authorList>
            <person name="Morohoshi T."/>
            <person name="Someya N."/>
        </authorList>
    </citation>
    <scope>NUCLEOTIDE SEQUENCE</scope>
    <source>
        <strain evidence="2">NBRC 14671</strain>
    </source>
</reference>
<dbReference type="EMBL" id="BSKJ01000004">
    <property type="protein sequence ID" value="GLO35518.1"/>
    <property type="molecule type" value="Genomic_DNA"/>
</dbReference>
<comment type="caution">
    <text evidence="2">The sequence shown here is derived from an EMBL/GenBank/DDBJ whole genome shotgun (WGS) entry which is preliminary data.</text>
</comment>
<dbReference type="Proteomes" id="UP001161257">
    <property type="component" value="Unassembled WGS sequence"/>
</dbReference>
<dbReference type="Pfam" id="PF23947">
    <property type="entry name" value="DUF7281"/>
    <property type="match status" value="1"/>
</dbReference>
<name>A0AA37RE47_PSEPU</name>
<dbReference type="RefSeq" id="WP_284353539.1">
    <property type="nucleotide sequence ID" value="NZ_BSKF01000002.1"/>
</dbReference>
<proteinExistence type="predicted"/>
<feature type="domain" description="DUF7281" evidence="1">
    <location>
        <begin position="102"/>
        <end position="272"/>
    </location>
</feature>
<evidence type="ECO:0000313" key="2">
    <source>
        <dbReference type="EMBL" id="GLO35518.1"/>
    </source>
</evidence>
<gene>
    <name evidence="2" type="ORF">PPUN14671_23510</name>
</gene>
<organism evidence="2 3">
    <name type="scientific">Pseudomonas putida</name>
    <name type="common">Arthrobacter siderocapsulatus</name>
    <dbReference type="NCBI Taxonomy" id="303"/>
    <lineage>
        <taxon>Bacteria</taxon>
        <taxon>Pseudomonadati</taxon>
        <taxon>Pseudomonadota</taxon>
        <taxon>Gammaproteobacteria</taxon>
        <taxon>Pseudomonadales</taxon>
        <taxon>Pseudomonadaceae</taxon>
        <taxon>Pseudomonas</taxon>
    </lineage>
</organism>
<evidence type="ECO:0000259" key="1">
    <source>
        <dbReference type="Pfam" id="PF23947"/>
    </source>
</evidence>
<sequence>MSDHSVLRSKRSIEMISTLVRVGHGRVGLGKLWKTIHQHYGVGEISGSKLLLSPADRQALRNLLIDKAKWDPIEARKVEGSRIELAGRSRVEKASNEVISRNLVLVSSPEGKVVLAERQYEIPKGGSLAIPADLVAGLDCFVMIENLEVLLQAHLYQVPAELVGAPWVFRGSPQFSIASAAALAKATPNVYYFPDTDPQGLANSLNAASCCGIVSCTLDGLHELKAKELDKPHDYMTQAHMMDGLLKSGHPLACLLKDLRTGFSQESMAGQKLKVWSDESRA</sequence>
<protein>
    <recommendedName>
        <fullName evidence="1">DUF7281 domain-containing protein</fullName>
    </recommendedName>
</protein>